<feature type="compositionally biased region" description="Basic residues" evidence="1">
    <location>
        <begin position="45"/>
        <end position="56"/>
    </location>
</feature>
<accession>A0A4Q7MC28</accession>
<keyword evidence="3" id="KW-1185">Reference proteome</keyword>
<protein>
    <submittedName>
        <fullName evidence="2">DNA alkylation repair enzyme</fullName>
    </submittedName>
</protein>
<dbReference type="Proteomes" id="UP000293874">
    <property type="component" value="Unassembled WGS sequence"/>
</dbReference>
<dbReference type="AlphaFoldDB" id="A0A4Q7MC28"/>
<feature type="region of interest" description="Disordered" evidence="1">
    <location>
        <begin position="45"/>
        <end position="65"/>
    </location>
</feature>
<comment type="caution">
    <text evidence="2">The sequence shown here is derived from an EMBL/GenBank/DDBJ whole genome shotgun (WGS) entry which is preliminary data.</text>
</comment>
<reference evidence="2 3" key="1">
    <citation type="submission" date="2019-02" db="EMBL/GenBank/DDBJ databases">
        <title>Genomic Encyclopedia of Type Strains, Phase IV (KMG-IV): sequencing the most valuable type-strain genomes for metagenomic binning, comparative biology and taxonomic classification.</title>
        <authorList>
            <person name="Goeker M."/>
        </authorList>
    </citation>
    <scope>NUCLEOTIDE SEQUENCE [LARGE SCALE GENOMIC DNA]</scope>
    <source>
        <strain evidence="2 3">DSM 18116</strain>
    </source>
</reference>
<dbReference type="InterPro" id="IPR016024">
    <property type="entry name" value="ARM-type_fold"/>
</dbReference>
<sequence>MFIFIVAPGFCRGLFVSFGYQNNYMAKTVKVKKATTVKKTVAKKTPAKSLTKKTKPKATAEKSSTSNNEFTAKAFVSELNKLQSDEELRKIQRYFKSGEGEYGEGDQFMGVKMGNLFSLAKTFIDMPPDQLEILMESPIHEHRAGAMSIMDKQGRSNKTSPRRRKELYQLYLRRHDRINNWDLVDLAAQYVVGRYLDDQPKNVLYKLAVSKNIWERRTAIVASVYFLRKKQTDDTFRIAEMMVNDKEDLIQKAAGGWIREAGKQDPKRLIAFLDKHAATLPRTFLRYAIEKLPAKQKEYYMKLGKK</sequence>
<dbReference type="InterPro" id="IPR014825">
    <property type="entry name" value="DNA_alkylation"/>
</dbReference>
<dbReference type="Gene3D" id="1.25.10.90">
    <property type="match status" value="1"/>
</dbReference>
<dbReference type="CDD" id="cd06561">
    <property type="entry name" value="AlkD_like"/>
    <property type="match status" value="1"/>
</dbReference>
<evidence type="ECO:0000256" key="1">
    <source>
        <dbReference type="SAM" id="MobiDB-lite"/>
    </source>
</evidence>
<dbReference type="PANTHER" id="PTHR34070">
    <property type="entry name" value="ARMADILLO-TYPE FOLD"/>
    <property type="match status" value="1"/>
</dbReference>
<evidence type="ECO:0000313" key="3">
    <source>
        <dbReference type="Proteomes" id="UP000293874"/>
    </source>
</evidence>
<organism evidence="2 3">
    <name type="scientific">Pseudobacter ginsenosidimutans</name>
    <dbReference type="NCBI Taxonomy" id="661488"/>
    <lineage>
        <taxon>Bacteria</taxon>
        <taxon>Pseudomonadati</taxon>
        <taxon>Bacteroidota</taxon>
        <taxon>Chitinophagia</taxon>
        <taxon>Chitinophagales</taxon>
        <taxon>Chitinophagaceae</taxon>
        <taxon>Pseudobacter</taxon>
    </lineage>
</organism>
<dbReference type="Pfam" id="PF08713">
    <property type="entry name" value="DNA_alkylation"/>
    <property type="match status" value="1"/>
</dbReference>
<dbReference type="PANTHER" id="PTHR34070:SF1">
    <property type="entry name" value="DNA ALKYLATION REPAIR PROTEIN"/>
    <property type="match status" value="1"/>
</dbReference>
<dbReference type="SUPFAM" id="SSF48371">
    <property type="entry name" value="ARM repeat"/>
    <property type="match status" value="1"/>
</dbReference>
<name>A0A4Q7MC28_9BACT</name>
<gene>
    <name evidence="2" type="ORF">EV199_5708</name>
</gene>
<evidence type="ECO:0000313" key="2">
    <source>
        <dbReference type="EMBL" id="RZS65534.1"/>
    </source>
</evidence>
<proteinExistence type="predicted"/>
<dbReference type="EMBL" id="SGXA01000005">
    <property type="protein sequence ID" value="RZS65534.1"/>
    <property type="molecule type" value="Genomic_DNA"/>
</dbReference>